<proteinExistence type="predicted"/>
<dbReference type="EMBL" id="ML119699">
    <property type="protein sequence ID" value="RPA79474.1"/>
    <property type="molecule type" value="Genomic_DNA"/>
</dbReference>
<keyword evidence="1" id="KW-0812">Transmembrane</keyword>
<feature type="transmembrane region" description="Helical" evidence="1">
    <location>
        <begin position="59"/>
        <end position="76"/>
    </location>
</feature>
<keyword evidence="1" id="KW-0472">Membrane</keyword>
<dbReference type="AlphaFoldDB" id="A0A3N4ICM9"/>
<keyword evidence="1" id="KW-1133">Transmembrane helix</keyword>
<name>A0A3N4ICM9_ASCIM</name>
<evidence type="ECO:0000313" key="3">
    <source>
        <dbReference type="Proteomes" id="UP000275078"/>
    </source>
</evidence>
<reference evidence="2 3" key="1">
    <citation type="journal article" date="2018" name="Nat. Ecol. Evol.">
        <title>Pezizomycetes genomes reveal the molecular basis of ectomycorrhizal truffle lifestyle.</title>
        <authorList>
            <person name="Murat C."/>
            <person name="Payen T."/>
            <person name="Noel B."/>
            <person name="Kuo A."/>
            <person name="Morin E."/>
            <person name="Chen J."/>
            <person name="Kohler A."/>
            <person name="Krizsan K."/>
            <person name="Balestrini R."/>
            <person name="Da Silva C."/>
            <person name="Montanini B."/>
            <person name="Hainaut M."/>
            <person name="Levati E."/>
            <person name="Barry K.W."/>
            <person name="Belfiori B."/>
            <person name="Cichocki N."/>
            <person name="Clum A."/>
            <person name="Dockter R.B."/>
            <person name="Fauchery L."/>
            <person name="Guy J."/>
            <person name="Iotti M."/>
            <person name="Le Tacon F."/>
            <person name="Lindquist E.A."/>
            <person name="Lipzen A."/>
            <person name="Malagnac F."/>
            <person name="Mello A."/>
            <person name="Molinier V."/>
            <person name="Miyauchi S."/>
            <person name="Poulain J."/>
            <person name="Riccioni C."/>
            <person name="Rubini A."/>
            <person name="Sitrit Y."/>
            <person name="Splivallo R."/>
            <person name="Traeger S."/>
            <person name="Wang M."/>
            <person name="Zifcakova L."/>
            <person name="Wipf D."/>
            <person name="Zambonelli A."/>
            <person name="Paolocci F."/>
            <person name="Nowrousian M."/>
            <person name="Ottonello S."/>
            <person name="Baldrian P."/>
            <person name="Spatafora J.W."/>
            <person name="Henrissat B."/>
            <person name="Nagy L.G."/>
            <person name="Aury J.M."/>
            <person name="Wincker P."/>
            <person name="Grigoriev I.V."/>
            <person name="Bonfante P."/>
            <person name="Martin F.M."/>
        </authorList>
    </citation>
    <scope>NUCLEOTIDE SEQUENCE [LARGE SCALE GENOMIC DNA]</scope>
    <source>
        <strain evidence="2 3">RN42</strain>
    </source>
</reference>
<organism evidence="2 3">
    <name type="scientific">Ascobolus immersus RN42</name>
    <dbReference type="NCBI Taxonomy" id="1160509"/>
    <lineage>
        <taxon>Eukaryota</taxon>
        <taxon>Fungi</taxon>
        <taxon>Dikarya</taxon>
        <taxon>Ascomycota</taxon>
        <taxon>Pezizomycotina</taxon>
        <taxon>Pezizomycetes</taxon>
        <taxon>Pezizales</taxon>
        <taxon>Ascobolaceae</taxon>
        <taxon>Ascobolus</taxon>
    </lineage>
</organism>
<evidence type="ECO:0000313" key="2">
    <source>
        <dbReference type="EMBL" id="RPA79474.1"/>
    </source>
</evidence>
<keyword evidence="3" id="KW-1185">Reference proteome</keyword>
<protein>
    <submittedName>
        <fullName evidence="2">Uncharacterized protein</fullName>
    </submittedName>
</protein>
<gene>
    <name evidence="2" type="ORF">BJ508DRAFT_141558</name>
</gene>
<dbReference type="Proteomes" id="UP000275078">
    <property type="component" value="Unassembled WGS sequence"/>
</dbReference>
<feature type="transmembrane region" description="Helical" evidence="1">
    <location>
        <begin position="21"/>
        <end position="39"/>
    </location>
</feature>
<sequence>METSFQARAERRSGTIFKLQLLVLALLMASIGILSAILWSPRFEFGRQWSSHQAHSSIISSWTVSLVAYFYTLFTFTDKLPFVLGCGTRKRNLAPAAFFCTLLLISSIAETITTGWPAGLFIDEMVWGKDSQKSFHIWNAVVSGLLMLSAIAYLWITSILFSSLLEGRIRLADDDEESVGICRS</sequence>
<accession>A0A3N4ICM9</accession>
<feature type="transmembrane region" description="Helical" evidence="1">
    <location>
        <begin position="96"/>
        <end position="116"/>
    </location>
</feature>
<evidence type="ECO:0000256" key="1">
    <source>
        <dbReference type="SAM" id="Phobius"/>
    </source>
</evidence>
<feature type="transmembrane region" description="Helical" evidence="1">
    <location>
        <begin position="136"/>
        <end position="161"/>
    </location>
</feature>